<protein>
    <submittedName>
        <fullName evidence="2">Uncharacterized protein</fullName>
    </submittedName>
</protein>
<comment type="caution">
    <text evidence="2">The sequence shown here is derived from an EMBL/GenBank/DDBJ whole genome shotgun (WGS) entry which is preliminary data.</text>
</comment>
<name>A0ABS3YFA3_9BACT</name>
<feature type="chain" id="PRO_5045560845" evidence="1">
    <location>
        <begin position="29"/>
        <end position="155"/>
    </location>
</feature>
<dbReference type="EMBL" id="JAGHKP010000002">
    <property type="protein sequence ID" value="MBO9152784.1"/>
    <property type="molecule type" value="Genomic_DNA"/>
</dbReference>
<dbReference type="RefSeq" id="WP_209145763.1">
    <property type="nucleotide sequence ID" value="NZ_JAGHKP010000002.1"/>
</dbReference>
<feature type="signal peptide" evidence="1">
    <location>
        <begin position="1"/>
        <end position="28"/>
    </location>
</feature>
<organism evidence="2 3">
    <name type="scientific">Chitinophaga chungangae</name>
    <dbReference type="NCBI Taxonomy" id="2821488"/>
    <lineage>
        <taxon>Bacteria</taxon>
        <taxon>Pseudomonadati</taxon>
        <taxon>Bacteroidota</taxon>
        <taxon>Chitinophagia</taxon>
        <taxon>Chitinophagales</taxon>
        <taxon>Chitinophagaceae</taxon>
        <taxon>Chitinophaga</taxon>
    </lineage>
</organism>
<sequence>MKHGIVNTPKTVLTALALVLGISLQATAQSDALAYVNTREEKASRTASTAPEEANFMAQRGCKLEVTQEGTEDLRFLVQIVNPHQDKLVLLIKDANNNTLHKEVLDGRARFLGRFNMDRLEDGAYTFEIRNGRNKLERSVDIKTQLQVNRVVSVE</sequence>
<evidence type="ECO:0000256" key="1">
    <source>
        <dbReference type="SAM" id="SignalP"/>
    </source>
</evidence>
<reference evidence="3" key="1">
    <citation type="submission" date="2021-03" db="EMBL/GenBank/DDBJ databases">
        <title>Assistant Professor.</title>
        <authorList>
            <person name="Huq M.A."/>
        </authorList>
    </citation>
    <scope>NUCLEOTIDE SEQUENCE [LARGE SCALE GENOMIC DNA]</scope>
    <source>
        <strain evidence="3">MAH-28</strain>
    </source>
</reference>
<accession>A0ABS3YFA3</accession>
<gene>
    <name evidence="2" type="ORF">J7I43_11210</name>
</gene>
<evidence type="ECO:0000313" key="2">
    <source>
        <dbReference type="EMBL" id="MBO9152784.1"/>
    </source>
</evidence>
<evidence type="ECO:0000313" key="3">
    <source>
        <dbReference type="Proteomes" id="UP000679126"/>
    </source>
</evidence>
<keyword evidence="3" id="KW-1185">Reference proteome</keyword>
<dbReference type="Proteomes" id="UP000679126">
    <property type="component" value="Unassembled WGS sequence"/>
</dbReference>
<keyword evidence="1" id="KW-0732">Signal</keyword>
<proteinExistence type="predicted"/>